<dbReference type="InterPro" id="IPR005754">
    <property type="entry name" value="Sortase"/>
</dbReference>
<dbReference type="InterPro" id="IPR042001">
    <property type="entry name" value="Sortase_F"/>
</dbReference>
<evidence type="ECO:0000256" key="1">
    <source>
        <dbReference type="ARBA" id="ARBA00022801"/>
    </source>
</evidence>
<comment type="caution">
    <text evidence="4">The sequence shown here is derived from an EMBL/GenBank/DDBJ whole genome shotgun (WGS) entry which is preliminary data.</text>
</comment>
<name>A0ABT6C718_9MICO</name>
<feature type="chain" id="PRO_5045761346" evidence="3">
    <location>
        <begin position="22"/>
        <end position="290"/>
    </location>
</feature>
<evidence type="ECO:0000313" key="5">
    <source>
        <dbReference type="Proteomes" id="UP001528912"/>
    </source>
</evidence>
<feature type="signal peptide" evidence="3">
    <location>
        <begin position="1"/>
        <end position="21"/>
    </location>
</feature>
<feature type="compositionally biased region" description="Gly residues" evidence="2">
    <location>
        <begin position="98"/>
        <end position="116"/>
    </location>
</feature>
<dbReference type="Pfam" id="PF04203">
    <property type="entry name" value="Sortase"/>
    <property type="match status" value="1"/>
</dbReference>
<dbReference type="EMBL" id="JAROAV010000028">
    <property type="protein sequence ID" value="MDF8264719.1"/>
    <property type="molecule type" value="Genomic_DNA"/>
</dbReference>
<dbReference type="SUPFAM" id="SSF63817">
    <property type="entry name" value="Sortase"/>
    <property type="match status" value="1"/>
</dbReference>
<dbReference type="RefSeq" id="WP_277192121.1">
    <property type="nucleotide sequence ID" value="NZ_JAROAV010000028.1"/>
</dbReference>
<evidence type="ECO:0000256" key="2">
    <source>
        <dbReference type="SAM" id="MobiDB-lite"/>
    </source>
</evidence>
<keyword evidence="3" id="KW-0732">Signal</keyword>
<dbReference type="PROSITE" id="PS51257">
    <property type="entry name" value="PROKAR_LIPOPROTEIN"/>
    <property type="match status" value="1"/>
</dbReference>
<dbReference type="CDD" id="cd05829">
    <property type="entry name" value="Sortase_F"/>
    <property type="match status" value="1"/>
</dbReference>
<feature type="region of interest" description="Disordered" evidence="2">
    <location>
        <begin position="25"/>
        <end position="151"/>
    </location>
</feature>
<dbReference type="Proteomes" id="UP001528912">
    <property type="component" value="Unassembled WGS sequence"/>
</dbReference>
<sequence length="290" mass="28506">MAPQRSLATVGAALAVAACLAGCGRSAESRSSLPSQAPTSSSSVGTSSSPSPGSSSPAQNPTSTAPTPSPASTGSAPVGGATSSGSTSSGSTSASGSTSGGAGSTSGSAGGTGGSGAATAGQPGAAGEGRRIDPLRTTPSGRPTEVRVLSSSGRTLLRHAIGPVYLNARGELNPAGGQAGWYAQAGYVRPGHPGTSVLVGHITDAGRPDTFYNLPDARAGDRVLIRYSSGQEVAFRVTRSAGEDKRAAQYDGSIWGKTSGPSLRLITCDLSTPVRGGHRTGNWVVWATPA</sequence>
<organism evidence="4 5">
    <name type="scientific">Luteipulveratus flavus</name>
    <dbReference type="NCBI Taxonomy" id="3031728"/>
    <lineage>
        <taxon>Bacteria</taxon>
        <taxon>Bacillati</taxon>
        <taxon>Actinomycetota</taxon>
        <taxon>Actinomycetes</taxon>
        <taxon>Micrococcales</taxon>
        <taxon>Dermacoccaceae</taxon>
        <taxon>Luteipulveratus</taxon>
    </lineage>
</organism>
<dbReference type="Gene3D" id="2.40.260.10">
    <property type="entry name" value="Sortase"/>
    <property type="match status" value="1"/>
</dbReference>
<accession>A0ABT6C718</accession>
<evidence type="ECO:0000256" key="3">
    <source>
        <dbReference type="SAM" id="SignalP"/>
    </source>
</evidence>
<feature type="compositionally biased region" description="Low complexity" evidence="2">
    <location>
        <begin position="25"/>
        <end position="97"/>
    </location>
</feature>
<keyword evidence="1" id="KW-0378">Hydrolase</keyword>
<dbReference type="InterPro" id="IPR023365">
    <property type="entry name" value="Sortase_dom-sf"/>
</dbReference>
<keyword evidence="5" id="KW-1185">Reference proteome</keyword>
<evidence type="ECO:0000313" key="4">
    <source>
        <dbReference type="EMBL" id="MDF8264719.1"/>
    </source>
</evidence>
<protein>
    <submittedName>
        <fullName evidence="4">Class F sortase</fullName>
    </submittedName>
</protein>
<gene>
    <name evidence="4" type="ORF">P4R38_10725</name>
</gene>
<reference evidence="4 5" key="1">
    <citation type="submission" date="2023-03" db="EMBL/GenBank/DDBJ databases">
        <title>YIM 133296 draft genome.</title>
        <authorList>
            <person name="Xiong L."/>
        </authorList>
    </citation>
    <scope>NUCLEOTIDE SEQUENCE [LARGE SCALE GENOMIC DNA]</scope>
    <source>
        <strain evidence="4 5">YIM 133296</strain>
    </source>
</reference>
<proteinExistence type="predicted"/>